<keyword evidence="6 13" id="KW-0686">Riboflavin biosynthesis</keyword>
<dbReference type="InterPro" id="IPR036144">
    <property type="entry name" value="RibA-like_sf"/>
</dbReference>
<feature type="binding site" evidence="13">
    <location>
        <position position="248"/>
    </location>
    <ligand>
        <name>Zn(2+)</name>
        <dbReference type="ChEBI" id="CHEBI:29105"/>
        <note>catalytic</note>
    </ligand>
</feature>
<keyword evidence="10 13" id="KW-0862">Zinc</keyword>
<evidence type="ECO:0000256" key="9">
    <source>
        <dbReference type="ARBA" id="ARBA00022801"/>
    </source>
</evidence>
<evidence type="ECO:0000256" key="2">
    <source>
        <dbReference type="ARBA" id="ARBA00002284"/>
    </source>
</evidence>
<evidence type="ECO:0000256" key="8">
    <source>
        <dbReference type="ARBA" id="ARBA00022741"/>
    </source>
</evidence>
<feature type="binding site" evidence="13">
    <location>
        <position position="259"/>
    </location>
    <ligand>
        <name>Zn(2+)</name>
        <dbReference type="ChEBI" id="CHEBI:29105"/>
        <note>catalytic</note>
    </ligand>
</feature>
<keyword evidence="8 13" id="KW-0547">Nucleotide-binding</keyword>
<dbReference type="GO" id="GO:0003935">
    <property type="term" value="F:GTP cyclohydrolase II activity"/>
    <property type="evidence" value="ECO:0007669"/>
    <property type="project" value="UniProtKB-EC"/>
</dbReference>
<dbReference type="InterPro" id="IPR032677">
    <property type="entry name" value="GTP_cyclohydro_II"/>
</dbReference>
<protein>
    <recommendedName>
        <fullName evidence="13">GTP cyclohydrolase-2</fullName>
        <ecNumber evidence="13">3.5.4.25</ecNumber>
    </recommendedName>
    <alternativeName>
        <fullName evidence="13">GTP cyclohydrolase II</fullName>
    </alternativeName>
</protein>
<feature type="binding site" evidence="13">
    <location>
        <begin position="286"/>
        <end position="288"/>
    </location>
    <ligand>
        <name>GTP</name>
        <dbReference type="ChEBI" id="CHEBI:37565"/>
    </ligand>
</feature>
<evidence type="ECO:0000256" key="5">
    <source>
        <dbReference type="ARBA" id="ARBA00005520"/>
    </source>
</evidence>
<sequence length="390" mass="43410">MKRIQEAIKQLQAGGLIIVVDDDDREAEGDLVGLAQYASPETVNFMTKYARGLICAPVSEEIAERLNLKAMTSDNTDPHGTAFTISVDHRTSTTGISAFERAKTIRELGNPDSQAGDFLRPGHMFPLVGREGGVLKRRGHTEASLDLAYLAGTSQAAYICEILNDDGSMARKERLYQLAKEWNLPLIEVDELARYMAFQDSPKVQLPSELGDFELRLFEDETGKEHLLLSKGDISSEQDLLVRLHSECLTGDIFGSHRCDCGEQLSAAMAKIEDEGRGAILYLRQEGRGIGLKNKLRAYQLQEEGLDTYDANLALGFEADARDYQIAADILDFLGIDSIKLMTNNPEKLSQLEDKGITITERIPLIMAEHSENQAYFQTKKDKFHHLLEA</sequence>
<feature type="binding site" evidence="13">
    <location>
        <position position="308"/>
    </location>
    <ligand>
        <name>GTP</name>
        <dbReference type="ChEBI" id="CHEBI:37565"/>
    </ligand>
</feature>
<dbReference type="CDD" id="cd00641">
    <property type="entry name" value="GTP_cyclohydro2"/>
    <property type="match status" value="1"/>
</dbReference>
<evidence type="ECO:0000256" key="3">
    <source>
        <dbReference type="ARBA" id="ARBA00004853"/>
    </source>
</evidence>
<feature type="active site" description="Proton acceptor" evidence="13">
    <location>
        <position position="320"/>
    </location>
</feature>
<dbReference type="NCBIfam" id="TIGR00506">
    <property type="entry name" value="ribB"/>
    <property type="match status" value="1"/>
</dbReference>
<feature type="binding site" evidence="13">
    <location>
        <begin position="243"/>
        <end position="247"/>
    </location>
    <ligand>
        <name>GTP</name>
        <dbReference type="ChEBI" id="CHEBI:37565"/>
    </ligand>
</feature>
<evidence type="ECO:0000259" key="14">
    <source>
        <dbReference type="Pfam" id="PF00925"/>
    </source>
</evidence>
<keyword evidence="9 13" id="KW-0378">Hydrolase</keyword>
<feature type="binding site" evidence="13">
    <location>
        <position position="261"/>
    </location>
    <ligand>
        <name>Zn(2+)</name>
        <dbReference type="ChEBI" id="CHEBI:29105"/>
        <note>catalytic</note>
    </ligand>
</feature>
<organism evidence="15 16">
    <name type="scientific">Streptococcus loxodontisalivarius</name>
    <dbReference type="NCBI Taxonomy" id="1349415"/>
    <lineage>
        <taxon>Bacteria</taxon>
        <taxon>Bacillati</taxon>
        <taxon>Bacillota</taxon>
        <taxon>Bacilli</taxon>
        <taxon>Lactobacillales</taxon>
        <taxon>Streptococcaceae</taxon>
        <taxon>Streptococcus</taxon>
    </lineage>
</organism>
<evidence type="ECO:0000313" key="15">
    <source>
        <dbReference type="EMBL" id="MBM7643049.1"/>
    </source>
</evidence>
<evidence type="ECO:0000256" key="12">
    <source>
        <dbReference type="ARBA" id="ARBA00049295"/>
    </source>
</evidence>
<comment type="caution">
    <text evidence="15">The sequence shown here is derived from an EMBL/GenBank/DDBJ whole genome shotgun (WGS) entry which is preliminary data.</text>
</comment>
<name>A0ABS2PSN6_9STRE</name>
<dbReference type="Gene3D" id="3.40.50.10990">
    <property type="entry name" value="GTP cyclohydrolase II"/>
    <property type="match status" value="1"/>
</dbReference>
<evidence type="ECO:0000256" key="13">
    <source>
        <dbReference type="HAMAP-Rule" id="MF_00179"/>
    </source>
</evidence>
<feature type="active site" description="Nucleophile" evidence="13">
    <location>
        <position position="322"/>
    </location>
</feature>
<comment type="similarity">
    <text evidence="5">In the N-terminal section; belongs to the DHBP synthase family.</text>
</comment>
<evidence type="ECO:0000256" key="6">
    <source>
        <dbReference type="ARBA" id="ARBA00022619"/>
    </source>
</evidence>
<feature type="binding site" evidence="13">
    <location>
        <position position="348"/>
    </location>
    <ligand>
        <name>GTP</name>
        <dbReference type="ChEBI" id="CHEBI:37565"/>
    </ligand>
</feature>
<feature type="binding site" evidence="13">
    <location>
        <position position="343"/>
    </location>
    <ligand>
        <name>GTP</name>
        <dbReference type="ChEBI" id="CHEBI:37565"/>
    </ligand>
</feature>
<dbReference type="PANTHER" id="PTHR21327">
    <property type="entry name" value="GTP CYCLOHYDROLASE II-RELATED"/>
    <property type="match status" value="1"/>
</dbReference>
<dbReference type="SUPFAM" id="SSF142695">
    <property type="entry name" value="RibA-like"/>
    <property type="match status" value="1"/>
</dbReference>
<reference evidence="15 16" key="1">
    <citation type="submission" date="2021-01" db="EMBL/GenBank/DDBJ databases">
        <title>Genomic Encyclopedia of Type Strains, Phase IV (KMG-IV): sequencing the most valuable type-strain genomes for metagenomic binning, comparative biology and taxonomic classification.</title>
        <authorList>
            <person name="Goeker M."/>
        </authorList>
    </citation>
    <scope>NUCLEOTIDE SEQUENCE [LARGE SCALE GENOMIC DNA]</scope>
    <source>
        <strain evidence="15 16">DSM 27382</strain>
    </source>
</reference>
<dbReference type="NCBIfam" id="TIGR00505">
    <property type="entry name" value="ribA"/>
    <property type="match status" value="1"/>
</dbReference>
<comment type="pathway">
    <text evidence="3 13">Cofactor biosynthesis; riboflavin biosynthesis; 5-amino-6-(D-ribitylamino)uracil from GTP: step 1/4.</text>
</comment>
<comment type="function">
    <text evidence="13">Catalyzes the conversion of GTP to 2,5-diamino-6-ribosylamino-4(3H)-pyrimidinone 5'-phosphate (DARP), formate and pyrophosphate.</text>
</comment>
<comment type="cofactor">
    <cofactor evidence="13">
        <name>Zn(2+)</name>
        <dbReference type="ChEBI" id="CHEBI:29105"/>
    </cofactor>
    <text evidence="13">Binds 1 zinc ion per subunit.</text>
</comment>
<evidence type="ECO:0000256" key="10">
    <source>
        <dbReference type="ARBA" id="ARBA00022833"/>
    </source>
</evidence>
<keyword evidence="11 13" id="KW-0342">GTP-binding</keyword>
<dbReference type="Gene3D" id="3.90.870.10">
    <property type="entry name" value="DHBP synthase"/>
    <property type="match status" value="1"/>
</dbReference>
<evidence type="ECO:0000313" key="16">
    <source>
        <dbReference type="Proteomes" id="UP000697472"/>
    </source>
</evidence>
<dbReference type="InterPro" id="IPR017945">
    <property type="entry name" value="DHBP_synth_RibB-like_a/b_dom"/>
</dbReference>
<dbReference type="EC" id="3.5.4.25" evidence="13"/>
<proteinExistence type="inferred from homology"/>
<dbReference type="PANTHER" id="PTHR21327:SF18">
    <property type="entry name" value="3,4-DIHYDROXY-2-BUTANONE 4-PHOSPHATE SYNTHASE"/>
    <property type="match status" value="1"/>
</dbReference>
<keyword evidence="15" id="KW-0456">Lyase</keyword>
<gene>
    <name evidence="13" type="primary">ribA</name>
    <name evidence="15" type="ORF">JOC28_001350</name>
</gene>
<dbReference type="Proteomes" id="UP000697472">
    <property type="component" value="Unassembled WGS sequence"/>
</dbReference>
<evidence type="ECO:0000256" key="1">
    <source>
        <dbReference type="ARBA" id="ARBA00000141"/>
    </source>
</evidence>
<dbReference type="InterPro" id="IPR000926">
    <property type="entry name" value="RibA"/>
</dbReference>
<dbReference type="InterPro" id="IPR000422">
    <property type="entry name" value="DHBP_synthase_RibB"/>
</dbReference>
<evidence type="ECO:0000256" key="11">
    <source>
        <dbReference type="ARBA" id="ARBA00023134"/>
    </source>
</evidence>
<dbReference type="HAMAP" id="MF_00179">
    <property type="entry name" value="RibA"/>
    <property type="match status" value="1"/>
</dbReference>
<comment type="function">
    <text evidence="2">Catalyzes the conversion of D-ribulose 5-phosphate to formate and 3,4-dihydroxy-2-butanone 4-phosphate.</text>
</comment>
<dbReference type="Pfam" id="PF00925">
    <property type="entry name" value="GTP_cyclohydro2"/>
    <property type="match status" value="1"/>
</dbReference>
<feature type="domain" description="GTP cyclohydrolase II" evidence="14">
    <location>
        <begin position="203"/>
        <end position="364"/>
    </location>
</feature>
<keyword evidence="16" id="KW-1185">Reference proteome</keyword>
<comment type="catalytic activity">
    <reaction evidence="12 13">
        <text>GTP + 4 H2O = 2,5-diamino-6-hydroxy-4-(5-phosphoribosylamino)-pyrimidine + formate + 2 phosphate + 3 H(+)</text>
        <dbReference type="Rhea" id="RHEA:23704"/>
        <dbReference type="ChEBI" id="CHEBI:15377"/>
        <dbReference type="ChEBI" id="CHEBI:15378"/>
        <dbReference type="ChEBI" id="CHEBI:15740"/>
        <dbReference type="ChEBI" id="CHEBI:37565"/>
        <dbReference type="ChEBI" id="CHEBI:43474"/>
        <dbReference type="ChEBI" id="CHEBI:58614"/>
        <dbReference type="EC" id="3.5.4.25"/>
    </reaction>
</comment>
<comment type="similarity">
    <text evidence="13">Belongs to the GTP cyclohydrolase II family.</text>
</comment>
<comment type="pathway">
    <text evidence="4">Cofactor biosynthesis; riboflavin biosynthesis; 2-hydroxy-3-oxobutyl phosphate from D-ribulose 5-phosphate: step 1/1.</text>
</comment>
<comment type="catalytic activity">
    <reaction evidence="1">
        <text>D-ribulose 5-phosphate = (2S)-2-hydroxy-3-oxobutyl phosphate + formate + H(+)</text>
        <dbReference type="Rhea" id="RHEA:18457"/>
        <dbReference type="ChEBI" id="CHEBI:15378"/>
        <dbReference type="ChEBI" id="CHEBI:15740"/>
        <dbReference type="ChEBI" id="CHEBI:58121"/>
        <dbReference type="ChEBI" id="CHEBI:58830"/>
        <dbReference type="EC" id="4.1.99.12"/>
    </reaction>
</comment>
<dbReference type="Pfam" id="PF00926">
    <property type="entry name" value="DHBP_synthase"/>
    <property type="match status" value="1"/>
</dbReference>
<dbReference type="RefSeq" id="WP_205009923.1">
    <property type="nucleotide sequence ID" value="NZ_JAFBEH010000026.1"/>
</dbReference>
<dbReference type="GO" id="GO:0008686">
    <property type="term" value="F:3,4-dihydroxy-2-butanone-4-phosphate synthase activity"/>
    <property type="evidence" value="ECO:0007669"/>
    <property type="project" value="UniProtKB-EC"/>
</dbReference>
<keyword evidence="7 13" id="KW-0479">Metal-binding</keyword>
<dbReference type="SUPFAM" id="SSF55821">
    <property type="entry name" value="YrdC/RibB"/>
    <property type="match status" value="1"/>
</dbReference>
<dbReference type="PIRSF" id="PIRSF001259">
    <property type="entry name" value="RibA"/>
    <property type="match status" value="1"/>
</dbReference>
<accession>A0ABS2PSN6</accession>
<dbReference type="EMBL" id="JAFBEH010000026">
    <property type="protein sequence ID" value="MBM7643049.1"/>
    <property type="molecule type" value="Genomic_DNA"/>
</dbReference>
<evidence type="ECO:0000256" key="4">
    <source>
        <dbReference type="ARBA" id="ARBA00004904"/>
    </source>
</evidence>
<feature type="binding site" evidence="13">
    <location>
        <position position="264"/>
    </location>
    <ligand>
        <name>GTP</name>
        <dbReference type="ChEBI" id="CHEBI:37565"/>
    </ligand>
</feature>
<evidence type="ECO:0000256" key="7">
    <source>
        <dbReference type="ARBA" id="ARBA00022723"/>
    </source>
</evidence>
<dbReference type="NCBIfam" id="NF001591">
    <property type="entry name" value="PRK00393.1"/>
    <property type="match status" value="1"/>
</dbReference>